<dbReference type="AlphaFoldDB" id="A0A517ZA55"/>
<organism evidence="2 3">
    <name type="scientific">Maioricimonas rarisocia</name>
    <dbReference type="NCBI Taxonomy" id="2528026"/>
    <lineage>
        <taxon>Bacteria</taxon>
        <taxon>Pseudomonadati</taxon>
        <taxon>Planctomycetota</taxon>
        <taxon>Planctomycetia</taxon>
        <taxon>Planctomycetales</taxon>
        <taxon>Planctomycetaceae</taxon>
        <taxon>Maioricimonas</taxon>
    </lineage>
</organism>
<dbReference type="GO" id="GO:0102710">
    <property type="term" value="F:D-inositol-3-phosphate glycosyltransferase activity"/>
    <property type="evidence" value="ECO:0007669"/>
    <property type="project" value="UniProtKB-EC"/>
</dbReference>
<dbReference type="CDD" id="cd03801">
    <property type="entry name" value="GT4_PimA-like"/>
    <property type="match status" value="1"/>
</dbReference>
<keyword evidence="3" id="KW-1185">Reference proteome</keyword>
<accession>A0A517ZA55</accession>
<dbReference type="InterPro" id="IPR050194">
    <property type="entry name" value="Glycosyltransferase_grp1"/>
</dbReference>
<dbReference type="Gene3D" id="3.40.50.2000">
    <property type="entry name" value="Glycogen Phosphorylase B"/>
    <property type="match status" value="2"/>
</dbReference>
<evidence type="ECO:0000313" key="3">
    <source>
        <dbReference type="Proteomes" id="UP000320496"/>
    </source>
</evidence>
<sequence length="414" mass="45954">MFCGSCMHDNTWARALMAAGCQVSLIPTYTPIRVDEANVSSPRVFLGGLNVYLDYRYRFWQRIPRKIARVLDQPWLINLATKISVSNDAAELGDLTLAMLEGESGPHHREVAELAEYVCALEPDVVIFSNALLAGALREVRKVCRGPIYCTLQGDDVFLDSLPEDYRQQAIEAVAGRAVEFDGFMTHSRFYRDYIARYLQLDSTKFGLLPLGIDLDGHDGVAGERNGQPFTVGYFARIAPEKGLRHLAEAFCVLHQRRPEARLRVGGYLAPQNRSYLREVQKLLRPVGDAFEYVGSPATHEEKVRFLRSIDVLSVPTEFQEPKGLYVLEALANGRPVVQPRHGAFPELIEATGGGRLVEPRDPVALADALEELADQPETCETLGTTGQTNVRAKFSPPAMAQATIELLERAVKA</sequence>
<name>A0A517ZA55_9PLAN</name>
<protein>
    <submittedName>
        <fullName evidence="2">D-inositol 3-phosphate glycosyltransferase</fullName>
        <ecNumber evidence="2">2.4.1.250</ecNumber>
    </submittedName>
</protein>
<dbReference type="EC" id="2.4.1.250" evidence="2"/>
<dbReference type="SUPFAM" id="SSF53756">
    <property type="entry name" value="UDP-Glycosyltransferase/glycogen phosphorylase"/>
    <property type="match status" value="1"/>
</dbReference>
<dbReference type="KEGG" id="mri:Mal4_37210"/>
<keyword evidence="2" id="KW-0808">Transferase</keyword>
<evidence type="ECO:0000313" key="2">
    <source>
        <dbReference type="EMBL" id="QDU39377.1"/>
    </source>
</evidence>
<gene>
    <name evidence="2" type="primary">mshA_3</name>
    <name evidence="2" type="ORF">Mal4_37210</name>
</gene>
<dbReference type="PANTHER" id="PTHR45947:SF3">
    <property type="entry name" value="SULFOQUINOVOSYL TRANSFERASE SQD2"/>
    <property type="match status" value="1"/>
</dbReference>
<dbReference type="Proteomes" id="UP000320496">
    <property type="component" value="Chromosome"/>
</dbReference>
<reference evidence="2 3" key="1">
    <citation type="submission" date="2019-02" db="EMBL/GenBank/DDBJ databases">
        <title>Deep-cultivation of Planctomycetes and their phenomic and genomic characterization uncovers novel biology.</title>
        <authorList>
            <person name="Wiegand S."/>
            <person name="Jogler M."/>
            <person name="Boedeker C."/>
            <person name="Pinto D."/>
            <person name="Vollmers J."/>
            <person name="Rivas-Marin E."/>
            <person name="Kohn T."/>
            <person name="Peeters S.H."/>
            <person name="Heuer A."/>
            <person name="Rast P."/>
            <person name="Oberbeckmann S."/>
            <person name="Bunk B."/>
            <person name="Jeske O."/>
            <person name="Meyerdierks A."/>
            <person name="Storesund J.E."/>
            <person name="Kallscheuer N."/>
            <person name="Luecker S."/>
            <person name="Lage O.M."/>
            <person name="Pohl T."/>
            <person name="Merkel B.J."/>
            <person name="Hornburger P."/>
            <person name="Mueller R.-W."/>
            <person name="Bruemmer F."/>
            <person name="Labrenz M."/>
            <person name="Spormann A.M."/>
            <person name="Op den Camp H."/>
            <person name="Overmann J."/>
            <person name="Amann R."/>
            <person name="Jetten M.S.M."/>
            <person name="Mascher T."/>
            <person name="Medema M.H."/>
            <person name="Devos D.P."/>
            <person name="Kaster A.-K."/>
            <person name="Ovreas L."/>
            <person name="Rohde M."/>
            <person name="Galperin M.Y."/>
            <person name="Jogler C."/>
        </authorList>
    </citation>
    <scope>NUCLEOTIDE SEQUENCE [LARGE SCALE GENOMIC DNA]</scope>
    <source>
        <strain evidence="2 3">Mal4</strain>
    </source>
</reference>
<evidence type="ECO:0000259" key="1">
    <source>
        <dbReference type="Pfam" id="PF00534"/>
    </source>
</evidence>
<dbReference type="EMBL" id="CP036275">
    <property type="protein sequence ID" value="QDU39377.1"/>
    <property type="molecule type" value="Genomic_DNA"/>
</dbReference>
<feature type="domain" description="Glycosyl transferase family 1" evidence="1">
    <location>
        <begin position="225"/>
        <end position="388"/>
    </location>
</feature>
<proteinExistence type="predicted"/>
<dbReference type="PANTHER" id="PTHR45947">
    <property type="entry name" value="SULFOQUINOVOSYL TRANSFERASE SQD2"/>
    <property type="match status" value="1"/>
</dbReference>
<keyword evidence="2" id="KW-0328">Glycosyltransferase</keyword>
<dbReference type="InterPro" id="IPR001296">
    <property type="entry name" value="Glyco_trans_1"/>
</dbReference>
<dbReference type="Pfam" id="PF00534">
    <property type="entry name" value="Glycos_transf_1"/>
    <property type="match status" value="1"/>
</dbReference>